<protein>
    <submittedName>
        <fullName evidence="3">Uncharacterized protein</fullName>
    </submittedName>
</protein>
<proteinExistence type="predicted"/>
<dbReference type="AlphaFoldDB" id="A0AAV5U4T7"/>
<comment type="caution">
    <text evidence="3">The sequence shown here is derived from an EMBL/GenBank/DDBJ whole genome shotgun (WGS) entry which is preliminary data.</text>
</comment>
<evidence type="ECO:0000313" key="3">
    <source>
        <dbReference type="EMBL" id="GMT01792.1"/>
    </source>
</evidence>
<gene>
    <name evidence="3" type="ORF">PENTCL1PPCAC_23966</name>
</gene>
<keyword evidence="2" id="KW-0732">Signal</keyword>
<name>A0AAV5U4T7_9BILA</name>
<accession>A0AAV5U4T7</accession>
<dbReference type="EMBL" id="BTSX01000005">
    <property type="protein sequence ID" value="GMT01792.1"/>
    <property type="molecule type" value="Genomic_DNA"/>
</dbReference>
<evidence type="ECO:0000256" key="1">
    <source>
        <dbReference type="SAM" id="MobiDB-lite"/>
    </source>
</evidence>
<feature type="chain" id="PRO_5043910422" evidence="2">
    <location>
        <begin position="21"/>
        <end position="176"/>
    </location>
</feature>
<feature type="region of interest" description="Disordered" evidence="1">
    <location>
        <begin position="124"/>
        <end position="176"/>
    </location>
</feature>
<feature type="compositionally biased region" description="Basic and acidic residues" evidence="1">
    <location>
        <begin position="133"/>
        <end position="146"/>
    </location>
</feature>
<dbReference type="Proteomes" id="UP001432027">
    <property type="component" value="Unassembled WGS sequence"/>
</dbReference>
<evidence type="ECO:0000256" key="2">
    <source>
        <dbReference type="SAM" id="SignalP"/>
    </source>
</evidence>
<feature type="signal peptide" evidence="2">
    <location>
        <begin position="1"/>
        <end position="20"/>
    </location>
</feature>
<keyword evidence="4" id="KW-1185">Reference proteome</keyword>
<sequence length="176" mass="18395">PIAEMIVLILAGFVISAVEAEVVIKSTSSCQSDSKICFNGVCKKTSNANCGGPSTGNKNNSTLVINSTSEVITCDESSLFSSYSICAPGVCCSNIPMGIRGSIFVLTDAVVVLTVMVLRSNNASSTRVNTEPSAKDNACEAPKEDPQLPSIQPQPMVNRPSISNPTPSFHPSLQAV</sequence>
<feature type="compositionally biased region" description="Polar residues" evidence="1">
    <location>
        <begin position="149"/>
        <end position="176"/>
    </location>
</feature>
<feature type="non-terminal residue" evidence="3">
    <location>
        <position position="1"/>
    </location>
</feature>
<organism evidence="3 4">
    <name type="scientific">Pristionchus entomophagus</name>
    <dbReference type="NCBI Taxonomy" id="358040"/>
    <lineage>
        <taxon>Eukaryota</taxon>
        <taxon>Metazoa</taxon>
        <taxon>Ecdysozoa</taxon>
        <taxon>Nematoda</taxon>
        <taxon>Chromadorea</taxon>
        <taxon>Rhabditida</taxon>
        <taxon>Rhabditina</taxon>
        <taxon>Diplogasteromorpha</taxon>
        <taxon>Diplogasteroidea</taxon>
        <taxon>Neodiplogasteridae</taxon>
        <taxon>Pristionchus</taxon>
    </lineage>
</organism>
<evidence type="ECO:0000313" key="4">
    <source>
        <dbReference type="Proteomes" id="UP001432027"/>
    </source>
</evidence>
<reference evidence="3" key="1">
    <citation type="submission" date="2023-10" db="EMBL/GenBank/DDBJ databases">
        <title>Genome assembly of Pristionchus species.</title>
        <authorList>
            <person name="Yoshida K."/>
            <person name="Sommer R.J."/>
        </authorList>
    </citation>
    <scope>NUCLEOTIDE SEQUENCE</scope>
    <source>
        <strain evidence="3">RS0144</strain>
    </source>
</reference>